<accession>A0ABS9VD41</accession>
<keyword evidence="8" id="KW-0732">Signal</keyword>
<keyword evidence="3 7" id="KW-1134">Transmembrane beta strand</keyword>
<evidence type="ECO:0000256" key="7">
    <source>
        <dbReference type="PROSITE-ProRule" id="PRU01360"/>
    </source>
</evidence>
<dbReference type="Gene3D" id="2.170.130.10">
    <property type="entry name" value="TonB-dependent receptor, plug domain"/>
    <property type="match status" value="1"/>
</dbReference>
<feature type="signal peptide" evidence="8">
    <location>
        <begin position="1"/>
        <end position="19"/>
    </location>
</feature>
<dbReference type="NCBIfam" id="TIGR04057">
    <property type="entry name" value="SusC_RagA_signa"/>
    <property type="match status" value="1"/>
</dbReference>
<evidence type="ECO:0000313" key="10">
    <source>
        <dbReference type="EMBL" id="MCH7414364.1"/>
    </source>
</evidence>
<dbReference type="InterPro" id="IPR023996">
    <property type="entry name" value="TonB-dep_OMP_SusC/RagA"/>
</dbReference>
<comment type="subcellular location">
    <subcellularLocation>
        <location evidence="1 7">Cell outer membrane</location>
        <topology evidence="1 7">Multi-pass membrane protein</topology>
    </subcellularLocation>
</comment>
<comment type="similarity">
    <text evidence="7">Belongs to the TonB-dependent receptor family.</text>
</comment>
<keyword evidence="10" id="KW-0675">Receptor</keyword>
<evidence type="ECO:0000256" key="4">
    <source>
        <dbReference type="ARBA" id="ARBA00022692"/>
    </source>
</evidence>
<dbReference type="EMBL" id="JAKZGO010000009">
    <property type="protein sequence ID" value="MCH7414364.1"/>
    <property type="molecule type" value="Genomic_DNA"/>
</dbReference>
<dbReference type="Pfam" id="PF13715">
    <property type="entry name" value="CarbopepD_reg_2"/>
    <property type="match status" value="1"/>
</dbReference>
<dbReference type="Gene3D" id="2.40.170.20">
    <property type="entry name" value="TonB-dependent receptor, beta-barrel domain"/>
    <property type="match status" value="1"/>
</dbReference>
<dbReference type="Proteomes" id="UP001165430">
    <property type="component" value="Unassembled WGS sequence"/>
</dbReference>
<dbReference type="InterPro" id="IPR036942">
    <property type="entry name" value="Beta-barrel_TonB_sf"/>
</dbReference>
<evidence type="ECO:0000256" key="6">
    <source>
        <dbReference type="ARBA" id="ARBA00023237"/>
    </source>
</evidence>
<feature type="domain" description="TonB-dependent receptor plug" evidence="9">
    <location>
        <begin position="111"/>
        <end position="219"/>
    </location>
</feature>
<comment type="caution">
    <text evidence="10">The sequence shown here is derived from an EMBL/GenBank/DDBJ whole genome shotgun (WGS) entry which is preliminary data.</text>
</comment>
<dbReference type="Pfam" id="PF07715">
    <property type="entry name" value="Plug"/>
    <property type="match status" value="1"/>
</dbReference>
<dbReference type="InterPro" id="IPR023997">
    <property type="entry name" value="TonB-dep_OMP_SusC/RagA_CS"/>
</dbReference>
<dbReference type="InterPro" id="IPR008969">
    <property type="entry name" value="CarboxyPept-like_regulatory"/>
</dbReference>
<sequence>MKKNLLTLMIFLCAFSVFAQKEIKGTVVFDGMPMIGVSILEKGSSNGTVSDTNGAFNLVANGNDPVLVFSMIGFKKQEITVGNRQTINIELEEDINNLDELVVIGYGSATKKEITSSIASVKGEDLTNMVVSNVSESLQGLASGVQVITNGGGPGAAASILIRGIVTNQGTDPLLVVDGIALPQGTSLNFLNPSDIEDLQILKDGSATSIYGTRASNGVILITTKRGGKGTKVTATGAFGVKNLQRVDLAGANEYAQVMNQRLTNDGSPAIFNPEDITVDTDWWSEVYQDFASIQDYNIQMQTSSDKLNNSSSIAYHRSNSHLQKGYYERITGRFNFDLSLNDRLFIQQDLSPRYEHWENTPNQLGNVLRIDPLTSVFLPFDQRVGRNQYSIYDRSNNFVFNPVAAVARQFNKSYFFGMFSNTNVEYDLFDYLTISSRLGLSFDQTRNDSYSPQFVIEPNLEENPQSIVGSNFSNNFSYVWNNLLNFDKSFGNHSIKVTTGVTAEYYQNNYISGSRSDIILDNPNNQFLDGTTGERITANGNEFVNSLFSYLARGMYGYDDKYYVSASFRRDGSSRFPPNNRWANFYSISGAWNISNESFFTSETINNLKIKGGFGQVGNQNIPSSAFMFLVNSGSYVFGQNRDRVITNQLGQFGNPLLQWETVEDINIGIEATAFNNKLTLSVDWYDKNSNNLLFPTTLPLYTGVPSNIIQNVGSFKSRGLDISIQYTENIGDFNFNVLTTLNTNESKAIQLAPGNERLLAQRREEFGNNFLKISEIGQPVGMFYGFQTNGLFTSQEQINSYTGPNGNLIQPNARPGDLIFIDQNNDGALNEEDMTFIGNPFPDFTLGINANASYKNWDFNMQWYGTFGNDIYNYQKYFLTSGVGSSNFQAGLLDQVWSETNPNSTIPLLTNIDPNGNFRRSSDYFVEDGTYFRLKNIQLGYTFKDLLPGALRVYVSGQNLLTFTKYTGLDPEISAGGGIINGLGIDFGRYPLNRTFLIGLNLNF</sequence>
<evidence type="ECO:0000256" key="1">
    <source>
        <dbReference type="ARBA" id="ARBA00004571"/>
    </source>
</evidence>
<name>A0ABS9VD41_9BACT</name>
<dbReference type="RefSeq" id="WP_241412778.1">
    <property type="nucleotide sequence ID" value="NZ_JAKZGO010000009.1"/>
</dbReference>
<keyword evidence="4 7" id="KW-0812">Transmembrane</keyword>
<organism evidence="10 11">
    <name type="scientific">Belliella alkalica</name>
    <dbReference type="NCBI Taxonomy" id="1730871"/>
    <lineage>
        <taxon>Bacteria</taxon>
        <taxon>Pseudomonadati</taxon>
        <taxon>Bacteroidota</taxon>
        <taxon>Cytophagia</taxon>
        <taxon>Cytophagales</taxon>
        <taxon>Cyclobacteriaceae</taxon>
        <taxon>Belliella</taxon>
    </lineage>
</organism>
<evidence type="ECO:0000256" key="8">
    <source>
        <dbReference type="SAM" id="SignalP"/>
    </source>
</evidence>
<dbReference type="PROSITE" id="PS52016">
    <property type="entry name" value="TONB_DEPENDENT_REC_3"/>
    <property type="match status" value="1"/>
</dbReference>
<reference evidence="10" key="1">
    <citation type="submission" date="2022-03" db="EMBL/GenBank/DDBJ databases">
        <title>De novo assembled genomes of Belliella spp. (Cyclobacteriaceae) strains.</title>
        <authorList>
            <person name="Szabo A."/>
            <person name="Korponai K."/>
            <person name="Felfoldi T."/>
        </authorList>
    </citation>
    <scope>NUCLEOTIDE SEQUENCE</scope>
    <source>
        <strain evidence="10">DSM 111903</strain>
    </source>
</reference>
<dbReference type="InterPro" id="IPR012910">
    <property type="entry name" value="Plug_dom"/>
</dbReference>
<evidence type="ECO:0000313" key="11">
    <source>
        <dbReference type="Proteomes" id="UP001165430"/>
    </source>
</evidence>
<evidence type="ECO:0000259" key="9">
    <source>
        <dbReference type="Pfam" id="PF07715"/>
    </source>
</evidence>
<keyword evidence="6 7" id="KW-0998">Cell outer membrane</keyword>
<dbReference type="NCBIfam" id="TIGR04056">
    <property type="entry name" value="OMP_RagA_SusC"/>
    <property type="match status" value="1"/>
</dbReference>
<dbReference type="InterPro" id="IPR039426">
    <property type="entry name" value="TonB-dep_rcpt-like"/>
</dbReference>
<gene>
    <name evidence="10" type="ORF">MM213_12770</name>
</gene>
<keyword evidence="5 7" id="KW-0472">Membrane</keyword>
<evidence type="ECO:0000256" key="5">
    <source>
        <dbReference type="ARBA" id="ARBA00023136"/>
    </source>
</evidence>
<dbReference type="InterPro" id="IPR037066">
    <property type="entry name" value="Plug_dom_sf"/>
</dbReference>
<proteinExistence type="inferred from homology"/>
<feature type="chain" id="PRO_5047253575" evidence="8">
    <location>
        <begin position="20"/>
        <end position="1006"/>
    </location>
</feature>
<protein>
    <submittedName>
        <fullName evidence="10">TonB-dependent receptor</fullName>
    </submittedName>
</protein>
<keyword evidence="11" id="KW-1185">Reference proteome</keyword>
<dbReference type="SUPFAM" id="SSF56935">
    <property type="entry name" value="Porins"/>
    <property type="match status" value="1"/>
</dbReference>
<evidence type="ECO:0000256" key="2">
    <source>
        <dbReference type="ARBA" id="ARBA00022448"/>
    </source>
</evidence>
<evidence type="ECO:0000256" key="3">
    <source>
        <dbReference type="ARBA" id="ARBA00022452"/>
    </source>
</evidence>
<keyword evidence="2 7" id="KW-0813">Transport</keyword>
<dbReference type="SUPFAM" id="SSF49464">
    <property type="entry name" value="Carboxypeptidase regulatory domain-like"/>
    <property type="match status" value="1"/>
</dbReference>